<evidence type="ECO:0000256" key="3">
    <source>
        <dbReference type="ARBA" id="ARBA00022475"/>
    </source>
</evidence>
<evidence type="ECO:0000256" key="5">
    <source>
        <dbReference type="ARBA" id="ARBA00022989"/>
    </source>
</evidence>
<feature type="transmembrane region" description="Helical" evidence="7">
    <location>
        <begin position="99"/>
        <end position="119"/>
    </location>
</feature>
<dbReference type="InterPro" id="IPR002656">
    <property type="entry name" value="Acyl_transf_3_dom"/>
</dbReference>
<evidence type="ECO:0000256" key="4">
    <source>
        <dbReference type="ARBA" id="ARBA00022692"/>
    </source>
</evidence>
<feature type="transmembrane region" description="Helical" evidence="7">
    <location>
        <begin position="172"/>
        <end position="192"/>
    </location>
</feature>
<evidence type="ECO:0000259" key="8">
    <source>
        <dbReference type="Pfam" id="PF01757"/>
    </source>
</evidence>
<keyword evidence="4 7" id="KW-0812">Transmembrane</keyword>
<protein>
    <submittedName>
        <fullName evidence="9">Acyltransferase</fullName>
    </submittedName>
</protein>
<keyword evidence="9" id="KW-0012">Acyltransferase</keyword>
<organism evidence="9 10">
    <name type="scientific">Paenibacillus nicotianae</name>
    <dbReference type="NCBI Taxonomy" id="1526551"/>
    <lineage>
        <taxon>Bacteria</taxon>
        <taxon>Bacillati</taxon>
        <taxon>Bacillota</taxon>
        <taxon>Bacilli</taxon>
        <taxon>Bacillales</taxon>
        <taxon>Paenibacillaceae</taxon>
        <taxon>Paenibacillus</taxon>
    </lineage>
</organism>
<feature type="transmembrane region" description="Helical" evidence="7">
    <location>
        <begin position="60"/>
        <end position="78"/>
    </location>
</feature>
<comment type="subcellular location">
    <subcellularLocation>
        <location evidence="1">Cell membrane</location>
        <topology evidence="1">Multi-pass membrane protein</topology>
    </subcellularLocation>
</comment>
<evidence type="ECO:0000256" key="7">
    <source>
        <dbReference type="SAM" id="Phobius"/>
    </source>
</evidence>
<keyword evidence="6 7" id="KW-0472">Membrane</keyword>
<feature type="transmembrane region" description="Helical" evidence="7">
    <location>
        <begin position="308"/>
        <end position="331"/>
    </location>
</feature>
<comment type="similarity">
    <text evidence="2">Belongs to the acyltransferase 3 family.</text>
</comment>
<dbReference type="Pfam" id="PF01757">
    <property type="entry name" value="Acyl_transf_3"/>
    <property type="match status" value="1"/>
</dbReference>
<name>A0ABW4USM2_9BACL</name>
<reference evidence="10" key="1">
    <citation type="journal article" date="2019" name="Int. J. Syst. Evol. Microbiol.">
        <title>The Global Catalogue of Microorganisms (GCM) 10K type strain sequencing project: providing services to taxonomists for standard genome sequencing and annotation.</title>
        <authorList>
            <consortium name="The Broad Institute Genomics Platform"/>
            <consortium name="The Broad Institute Genome Sequencing Center for Infectious Disease"/>
            <person name="Wu L."/>
            <person name="Ma J."/>
        </authorList>
    </citation>
    <scope>NUCLEOTIDE SEQUENCE [LARGE SCALE GENOMIC DNA]</scope>
    <source>
        <strain evidence="10">CGMCC 1.15067</strain>
    </source>
</reference>
<sequence>MNTNSTSTYIKKEQLPALQVVRAIAILGVITVHSTSYATVQMLESHYYFLYNFLNIFMKFGTPTFIALSSFVLFYNYIDRPVDRKLIARFYQRRMLYIVVPYIAFSLFYFVMLHLMYYPDRSLTDTINSFVSKLFTGKAYTHLYFVFINMQFYLIFPLFLWIFKRYSKLTKWLIPLSLLIQWGFIIANKYSFQLDNRGSWSLSYFSYYMLGATIGIFYPQLKRWIVIQRDSFTSGRLVGLGLLWTIWLGSGLVHVFLWYQTRMYNSSYSTLWYELFYNLYSLTSIVVLIQIAFIIYRDGYSWLGRMLAHLGSMSFGIYLIHPFFLFLYRGWIPQPSQSWFAHIWYGGGFVTALGCSWITVTLAAKYIPYAWIAFGSLPVARSTPSTNTNLPVTEAYSK</sequence>
<dbReference type="Proteomes" id="UP001597403">
    <property type="component" value="Unassembled WGS sequence"/>
</dbReference>
<evidence type="ECO:0000256" key="2">
    <source>
        <dbReference type="ARBA" id="ARBA00007400"/>
    </source>
</evidence>
<evidence type="ECO:0000313" key="9">
    <source>
        <dbReference type="EMBL" id="MFD1990346.1"/>
    </source>
</evidence>
<feature type="transmembrane region" description="Helical" evidence="7">
    <location>
        <begin position="237"/>
        <end position="259"/>
    </location>
</feature>
<dbReference type="EMBL" id="JBHUGF010000010">
    <property type="protein sequence ID" value="MFD1990346.1"/>
    <property type="molecule type" value="Genomic_DNA"/>
</dbReference>
<evidence type="ECO:0000313" key="10">
    <source>
        <dbReference type="Proteomes" id="UP001597403"/>
    </source>
</evidence>
<keyword evidence="9" id="KW-0808">Transferase</keyword>
<feature type="transmembrane region" description="Helical" evidence="7">
    <location>
        <begin position="343"/>
        <end position="364"/>
    </location>
</feature>
<accession>A0ABW4USM2</accession>
<dbReference type="GO" id="GO:0016746">
    <property type="term" value="F:acyltransferase activity"/>
    <property type="evidence" value="ECO:0007669"/>
    <property type="project" value="UniProtKB-KW"/>
</dbReference>
<dbReference type="RefSeq" id="WP_204824041.1">
    <property type="nucleotide sequence ID" value="NZ_JBHUGF010000010.1"/>
</dbReference>
<feature type="transmembrane region" description="Helical" evidence="7">
    <location>
        <begin position="279"/>
        <end position="296"/>
    </location>
</feature>
<feature type="transmembrane region" description="Helical" evidence="7">
    <location>
        <begin position="20"/>
        <end position="40"/>
    </location>
</feature>
<dbReference type="PANTHER" id="PTHR40074">
    <property type="entry name" value="O-ACETYLTRANSFERASE WECH"/>
    <property type="match status" value="1"/>
</dbReference>
<evidence type="ECO:0000256" key="1">
    <source>
        <dbReference type="ARBA" id="ARBA00004651"/>
    </source>
</evidence>
<comment type="caution">
    <text evidence="9">The sequence shown here is derived from an EMBL/GenBank/DDBJ whole genome shotgun (WGS) entry which is preliminary data.</text>
</comment>
<dbReference type="PANTHER" id="PTHR40074:SF2">
    <property type="entry name" value="O-ACETYLTRANSFERASE WECH"/>
    <property type="match status" value="1"/>
</dbReference>
<keyword evidence="5 7" id="KW-1133">Transmembrane helix</keyword>
<evidence type="ECO:0000256" key="6">
    <source>
        <dbReference type="ARBA" id="ARBA00023136"/>
    </source>
</evidence>
<gene>
    <name evidence="9" type="ORF">ACFSGI_10280</name>
</gene>
<keyword evidence="3" id="KW-1003">Cell membrane</keyword>
<feature type="domain" description="Acyltransferase 3" evidence="8">
    <location>
        <begin position="17"/>
        <end position="359"/>
    </location>
</feature>
<proteinExistence type="inferred from homology"/>
<feature type="transmembrane region" description="Helical" evidence="7">
    <location>
        <begin position="204"/>
        <end position="225"/>
    </location>
</feature>
<keyword evidence="10" id="KW-1185">Reference proteome</keyword>
<feature type="transmembrane region" description="Helical" evidence="7">
    <location>
        <begin position="139"/>
        <end position="160"/>
    </location>
</feature>